<evidence type="ECO:0000256" key="1">
    <source>
        <dbReference type="SAM" id="MobiDB-lite"/>
    </source>
</evidence>
<proteinExistence type="predicted"/>
<dbReference type="Proteomes" id="UP001586593">
    <property type="component" value="Unassembled WGS sequence"/>
</dbReference>
<protein>
    <recommendedName>
        <fullName evidence="4">ATP synthase protein MI25</fullName>
    </recommendedName>
</protein>
<evidence type="ECO:0000313" key="2">
    <source>
        <dbReference type="EMBL" id="KAL1845136.1"/>
    </source>
</evidence>
<comment type="caution">
    <text evidence="2">The sequence shown here is derived from an EMBL/GenBank/DDBJ whole genome shotgun (WGS) entry which is preliminary data.</text>
</comment>
<evidence type="ECO:0008006" key="4">
    <source>
        <dbReference type="Google" id="ProtNLM"/>
    </source>
</evidence>
<name>A0ABR3VTY1_9PEZI</name>
<gene>
    <name evidence="2" type="ORF">VTK73DRAFT_1059</name>
</gene>
<evidence type="ECO:0000313" key="3">
    <source>
        <dbReference type="Proteomes" id="UP001586593"/>
    </source>
</evidence>
<organism evidence="2 3">
    <name type="scientific">Phialemonium thermophilum</name>
    <dbReference type="NCBI Taxonomy" id="223376"/>
    <lineage>
        <taxon>Eukaryota</taxon>
        <taxon>Fungi</taxon>
        <taxon>Dikarya</taxon>
        <taxon>Ascomycota</taxon>
        <taxon>Pezizomycotina</taxon>
        <taxon>Sordariomycetes</taxon>
        <taxon>Sordariomycetidae</taxon>
        <taxon>Cephalothecales</taxon>
        <taxon>Cephalothecaceae</taxon>
        <taxon>Phialemonium</taxon>
    </lineage>
</organism>
<dbReference type="EMBL" id="JAZHXJ010001241">
    <property type="protein sequence ID" value="KAL1845136.1"/>
    <property type="molecule type" value="Genomic_DNA"/>
</dbReference>
<reference evidence="2 3" key="1">
    <citation type="journal article" date="2024" name="Commun. Biol.">
        <title>Comparative genomic analysis of thermophilic fungi reveals convergent evolutionary adaptations and gene losses.</title>
        <authorList>
            <person name="Steindorff A.S."/>
            <person name="Aguilar-Pontes M.V."/>
            <person name="Robinson A.J."/>
            <person name="Andreopoulos B."/>
            <person name="LaButti K."/>
            <person name="Kuo A."/>
            <person name="Mondo S."/>
            <person name="Riley R."/>
            <person name="Otillar R."/>
            <person name="Haridas S."/>
            <person name="Lipzen A."/>
            <person name="Grimwood J."/>
            <person name="Schmutz J."/>
            <person name="Clum A."/>
            <person name="Reid I.D."/>
            <person name="Moisan M.C."/>
            <person name="Butler G."/>
            <person name="Nguyen T.T.M."/>
            <person name="Dewar K."/>
            <person name="Conant G."/>
            <person name="Drula E."/>
            <person name="Henrissat B."/>
            <person name="Hansel C."/>
            <person name="Singer S."/>
            <person name="Hutchinson M.I."/>
            <person name="de Vries R.P."/>
            <person name="Natvig D.O."/>
            <person name="Powell A.J."/>
            <person name="Tsang A."/>
            <person name="Grigoriev I.V."/>
        </authorList>
    </citation>
    <scope>NUCLEOTIDE SEQUENCE [LARGE SCALE GENOMIC DNA]</scope>
    <source>
        <strain evidence="2 3">ATCC 24622</strain>
    </source>
</reference>
<sequence>MALVSLASDPGTAKCKSQQPVLPSRSSSGHGFFLGGSLSGEPGGCSPGLQQLMFGRVFMKLVRVCAPIQLPSCSKREACRTLLSRVLDQIGPAKRLPSTGAELKGLVDKVTKLRLARRGRPCLITRSSNTGTYFAAANRQINLQMRMVSPIAETLLPLRMGLGHLAGLCRARIEKQLILRFEEQGSYMLRFLRSG</sequence>
<accession>A0ABR3VTY1</accession>
<keyword evidence="3" id="KW-1185">Reference proteome</keyword>
<feature type="region of interest" description="Disordered" evidence="1">
    <location>
        <begin position="1"/>
        <end position="27"/>
    </location>
</feature>